<keyword evidence="5 8" id="KW-0479">Metal-binding</keyword>
<feature type="signal peptide" evidence="9">
    <location>
        <begin position="1"/>
        <end position="22"/>
    </location>
</feature>
<protein>
    <recommendedName>
        <fullName evidence="10">Cytochrome c domain-containing protein</fullName>
    </recommendedName>
</protein>
<keyword evidence="2" id="KW-0813">Transport</keyword>
<keyword evidence="3 8" id="KW-0349">Heme</keyword>
<dbReference type="AlphaFoldDB" id="A0A1E5XMD4"/>
<accession>A0A1E5XMD4</accession>
<evidence type="ECO:0000256" key="5">
    <source>
        <dbReference type="ARBA" id="ARBA00022723"/>
    </source>
</evidence>
<dbReference type="SUPFAM" id="SSF46626">
    <property type="entry name" value="Cytochrome c"/>
    <property type="match status" value="1"/>
</dbReference>
<dbReference type="EMBL" id="LAJE02000261">
    <property type="protein sequence ID" value="OEO29739.1"/>
    <property type="molecule type" value="Genomic_DNA"/>
</dbReference>
<feature type="chain" id="PRO_5009190284" description="Cytochrome c domain-containing protein" evidence="9">
    <location>
        <begin position="23"/>
        <end position="130"/>
    </location>
</feature>
<sequence length="130" mass="13594">MTKLTIAAAAAFALFATQPVMAQDAAMFASTSKLTQTGGENIYKAICAGCHMPEGQGAIGAGKYPALANNPNLESAGYPIYLIIHGQKAMPALGNVLDDQQIADVVAYIRTNFGNSFAEPVTVEEVTDAR</sequence>
<dbReference type="InterPro" id="IPR036909">
    <property type="entry name" value="Cyt_c-like_dom_sf"/>
</dbReference>
<dbReference type="PANTHER" id="PTHR35008:SF9">
    <property type="entry name" value="CYTOCHROME C DOMAIN-CONTAINING PROTEIN"/>
    <property type="match status" value="1"/>
</dbReference>
<keyword evidence="12" id="KW-1185">Reference proteome</keyword>
<evidence type="ECO:0000259" key="10">
    <source>
        <dbReference type="PROSITE" id="PS51007"/>
    </source>
</evidence>
<organism evidence="11 12">
    <name type="scientific">Devosia insulae DS-56</name>
    <dbReference type="NCBI Taxonomy" id="1116389"/>
    <lineage>
        <taxon>Bacteria</taxon>
        <taxon>Pseudomonadati</taxon>
        <taxon>Pseudomonadota</taxon>
        <taxon>Alphaproteobacteria</taxon>
        <taxon>Hyphomicrobiales</taxon>
        <taxon>Devosiaceae</taxon>
        <taxon>Devosia</taxon>
    </lineage>
</organism>
<name>A0A1E5XMD4_9HYPH</name>
<dbReference type="Proteomes" id="UP000095463">
    <property type="component" value="Unassembled WGS sequence"/>
</dbReference>
<dbReference type="PROSITE" id="PS51007">
    <property type="entry name" value="CYTC"/>
    <property type="match status" value="1"/>
</dbReference>
<dbReference type="OrthoDB" id="5523448at2"/>
<keyword evidence="9" id="KW-0732">Signal</keyword>
<proteinExistence type="predicted"/>
<dbReference type="GO" id="GO:0009055">
    <property type="term" value="F:electron transfer activity"/>
    <property type="evidence" value="ECO:0007669"/>
    <property type="project" value="InterPro"/>
</dbReference>
<evidence type="ECO:0000256" key="7">
    <source>
        <dbReference type="ARBA" id="ARBA00023004"/>
    </source>
</evidence>
<dbReference type="InterPro" id="IPR008168">
    <property type="entry name" value="Cyt_C_IC"/>
</dbReference>
<dbReference type="Pfam" id="PF13442">
    <property type="entry name" value="Cytochrome_CBB3"/>
    <property type="match status" value="1"/>
</dbReference>
<keyword evidence="6" id="KW-0249">Electron transport</keyword>
<reference evidence="11 12" key="1">
    <citation type="journal article" date="2015" name="Genome Announc.">
        <title>Genome Assemblies of Three Soil-Associated Devosia species: D. insulae, D. limi, and D. soli.</title>
        <authorList>
            <person name="Hassan Y.I."/>
            <person name="Lepp D."/>
            <person name="Zhou T."/>
        </authorList>
    </citation>
    <scope>NUCLEOTIDE SEQUENCE [LARGE SCALE GENOMIC DNA]</scope>
    <source>
        <strain evidence="11 12">DS-56</strain>
    </source>
</reference>
<evidence type="ECO:0000313" key="12">
    <source>
        <dbReference type="Proteomes" id="UP000095463"/>
    </source>
</evidence>
<evidence type="ECO:0000256" key="1">
    <source>
        <dbReference type="ARBA" id="ARBA00001926"/>
    </source>
</evidence>
<feature type="domain" description="Cytochrome c" evidence="10">
    <location>
        <begin position="34"/>
        <end position="113"/>
    </location>
</feature>
<comment type="cofactor">
    <cofactor evidence="1">
        <name>heme c</name>
        <dbReference type="ChEBI" id="CHEBI:61717"/>
    </cofactor>
</comment>
<evidence type="ECO:0000256" key="4">
    <source>
        <dbReference type="ARBA" id="ARBA00022660"/>
    </source>
</evidence>
<gene>
    <name evidence="11" type="ORF">VW23_024365</name>
</gene>
<dbReference type="InterPro" id="IPR051459">
    <property type="entry name" value="Cytochrome_c-type_DH"/>
</dbReference>
<evidence type="ECO:0000256" key="6">
    <source>
        <dbReference type="ARBA" id="ARBA00022982"/>
    </source>
</evidence>
<dbReference type="RefSeq" id="WP_069911028.1">
    <property type="nucleotide sequence ID" value="NZ_LAJE02000261.1"/>
</dbReference>
<evidence type="ECO:0000256" key="3">
    <source>
        <dbReference type="ARBA" id="ARBA00022617"/>
    </source>
</evidence>
<keyword evidence="4" id="KW-0679">Respiratory chain</keyword>
<dbReference type="Gene3D" id="1.10.760.10">
    <property type="entry name" value="Cytochrome c-like domain"/>
    <property type="match status" value="1"/>
</dbReference>
<evidence type="ECO:0000256" key="9">
    <source>
        <dbReference type="SAM" id="SignalP"/>
    </source>
</evidence>
<dbReference type="GO" id="GO:0005506">
    <property type="term" value="F:iron ion binding"/>
    <property type="evidence" value="ECO:0007669"/>
    <property type="project" value="InterPro"/>
</dbReference>
<evidence type="ECO:0000256" key="2">
    <source>
        <dbReference type="ARBA" id="ARBA00022448"/>
    </source>
</evidence>
<dbReference type="GO" id="GO:0020037">
    <property type="term" value="F:heme binding"/>
    <property type="evidence" value="ECO:0007669"/>
    <property type="project" value="InterPro"/>
</dbReference>
<dbReference type="InterPro" id="IPR009056">
    <property type="entry name" value="Cyt_c-like_dom"/>
</dbReference>
<comment type="caution">
    <text evidence="11">The sequence shown here is derived from an EMBL/GenBank/DDBJ whole genome shotgun (WGS) entry which is preliminary data.</text>
</comment>
<dbReference type="PRINTS" id="PR00605">
    <property type="entry name" value="CYTCHROMECIC"/>
</dbReference>
<dbReference type="PANTHER" id="PTHR35008">
    <property type="entry name" value="BLL4482 PROTEIN-RELATED"/>
    <property type="match status" value="1"/>
</dbReference>
<evidence type="ECO:0000256" key="8">
    <source>
        <dbReference type="PROSITE-ProRule" id="PRU00433"/>
    </source>
</evidence>
<evidence type="ECO:0000313" key="11">
    <source>
        <dbReference type="EMBL" id="OEO29739.1"/>
    </source>
</evidence>
<keyword evidence="7 8" id="KW-0408">Iron</keyword>